<sequence>MESFTCSYCAIRRPTLQGLRSHIVQSKPCRAKQYLEYSALSDSDSDESDGDASSVAEGSIDGMAETGADDVGGELDGYGEVPSYTDSDEDMAVDPPRPPSPAPVPDDSSPPSQKRPRPTVEEIEDEDARWVQDFPAEMEAGKRRGTCDTFFERLRAQQMDANTPPWHPFQSEGEWDLAQWLMTSGLSQKKTDEYLKLNVVRTGINPSFKNGRRFLQYVDSLPQGPQWRCRPFEVVGDELDADGNQRKEMVEMWHRDPVEVVRELLGNPSFQDQGYAPIRIFKEFEEGRGDGEDCFSNREYSEMWTADWWWEIQRTHVHAQELLPIGATLSPIIISSDKTQLTHFSGDKQAWPVYISVGNLRKATRRTTSSRATILLGYIPVTKLEIFSKENRSREGHQLFHDCVKAMLEPLKEAGEKGVLMDCADGFVRHIFPILSAYIADYPEQTLVACCRENSCPKCLVTPHGRGDTVRSPPREPTETLRVLKEQAKHERPIEYVEQNLRPINPFWEAFPHCDIFSCMTPDALHELHNGVFGDHIIKWANKATRGGSKEIDARFRALPPHPTLRHFKKGISLTTQWTGKEHKNMEKTYLGILAKATDPAVQRAVRGILDFIHYAHFEVHSDDSLARLDAAWAAFHSNKQIFVSSKIRKHFRINKLHKLKHYVDAIRSRGTADGFNTENTERLHIDLAKAGYNASNRVAYTRQMAVWLARQEAVHRFGTYLQWAMPGYIAQTNTVEEEEAHENETNAAAPLPPVNVEEPDLSDEADDSATSDTGHRIAKKPPFPDLTATSIETDFRAPDFLYHLDRFLQSKSIDPTTPIEASTFPVYKRFSIMLPKIPAITSHDRKDVVRAVRGEVMKMTEKGVRQATAGQFDTVLVRTAKPDGDQRPTDGLSVARVRVIFCLPAKHGIYPDPLAYVDWYKPLNAPVPDIGMHEVSLSSRNHRQKSSIIPITAIFRSCHLIPVFGRAANPTWTSDRVLDQCNIFVATTSSATIATRSMANIPELRSSTVRTTSATRQLDHGYWGYRQLESFCRSATRATRTTGHAEILIANANVDAVFKLSRDTMVVFM</sequence>
<protein>
    <recommendedName>
        <fullName evidence="4">Transposase</fullName>
    </recommendedName>
</protein>
<feature type="region of interest" description="Disordered" evidence="1">
    <location>
        <begin position="39"/>
        <end position="129"/>
    </location>
</feature>
<reference evidence="2" key="1">
    <citation type="submission" date="2023-03" db="EMBL/GenBank/DDBJ databases">
        <title>Massive genome expansion in bonnet fungi (Mycena s.s.) driven by repeated elements and novel gene families across ecological guilds.</title>
        <authorList>
            <consortium name="Lawrence Berkeley National Laboratory"/>
            <person name="Harder C.B."/>
            <person name="Miyauchi S."/>
            <person name="Viragh M."/>
            <person name="Kuo A."/>
            <person name="Thoen E."/>
            <person name="Andreopoulos B."/>
            <person name="Lu D."/>
            <person name="Skrede I."/>
            <person name="Drula E."/>
            <person name="Henrissat B."/>
            <person name="Morin E."/>
            <person name="Kohler A."/>
            <person name="Barry K."/>
            <person name="LaButti K."/>
            <person name="Morin E."/>
            <person name="Salamov A."/>
            <person name="Lipzen A."/>
            <person name="Mereny Z."/>
            <person name="Hegedus B."/>
            <person name="Baldrian P."/>
            <person name="Stursova M."/>
            <person name="Weitz H."/>
            <person name="Taylor A."/>
            <person name="Grigoriev I.V."/>
            <person name="Nagy L.G."/>
            <person name="Martin F."/>
            <person name="Kauserud H."/>
        </authorList>
    </citation>
    <scope>NUCLEOTIDE SEQUENCE</scope>
    <source>
        <strain evidence="2">9284</strain>
    </source>
</reference>
<name>A0AAD7C836_9AGAR</name>
<feature type="compositionally biased region" description="Acidic residues" evidence="1">
    <location>
        <begin position="758"/>
        <end position="770"/>
    </location>
</feature>
<evidence type="ECO:0000313" key="2">
    <source>
        <dbReference type="EMBL" id="KAJ7641648.1"/>
    </source>
</evidence>
<keyword evidence="3" id="KW-1185">Reference proteome</keyword>
<proteinExistence type="predicted"/>
<dbReference type="Pfam" id="PF18759">
    <property type="entry name" value="Plavaka"/>
    <property type="match status" value="1"/>
</dbReference>
<evidence type="ECO:0000256" key="1">
    <source>
        <dbReference type="SAM" id="MobiDB-lite"/>
    </source>
</evidence>
<dbReference type="InterPro" id="IPR041078">
    <property type="entry name" value="Plavaka"/>
</dbReference>
<organism evidence="2 3">
    <name type="scientific">Roridomyces roridus</name>
    <dbReference type="NCBI Taxonomy" id="1738132"/>
    <lineage>
        <taxon>Eukaryota</taxon>
        <taxon>Fungi</taxon>
        <taxon>Dikarya</taxon>
        <taxon>Basidiomycota</taxon>
        <taxon>Agaricomycotina</taxon>
        <taxon>Agaricomycetes</taxon>
        <taxon>Agaricomycetidae</taxon>
        <taxon>Agaricales</taxon>
        <taxon>Marasmiineae</taxon>
        <taxon>Mycenaceae</taxon>
        <taxon>Roridomyces</taxon>
    </lineage>
</organism>
<evidence type="ECO:0008006" key="4">
    <source>
        <dbReference type="Google" id="ProtNLM"/>
    </source>
</evidence>
<accession>A0AAD7C836</accession>
<comment type="caution">
    <text evidence="2">The sequence shown here is derived from an EMBL/GenBank/DDBJ whole genome shotgun (WGS) entry which is preliminary data.</text>
</comment>
<dbReference type="AlphaFoldDB" id="A0AAD7C836"/>
<feature type="compositionally biased region" description="Pro residues" evidence="1">
    <location>
        <begin position="95"/>
        <end position="104"/>
    </location>
</feature>
<feature type="region of interest" description="Disordered" evidence="1">
    <location>
        <begin position="737"/>
        <end position="790"/>
    </location>
</feature>
<dbReference type="Proteomes" id="UP001221142">
    <property type="component" value="Unassembled WGS sequence"/>
</dbReference>
<dbReference type="EMBL" id="JARKIF010000004">
    <property type="protein sequence ID" value="KAJ7641648.1"/>
    <property type="molecule type" value="Genomic_DNA"/>
</dbReference>
<evidence type="ECO:0000313" key="3">
    <source>
        <dbReference type="Proteomes" id="UP001221142"/>
    </source>
</evidence>
<gene>
    <name evidence="2" type="ORF">FB45DRAFT_1000243</name>
</gene>